<protein>
    <submittedName>
        <fullName evidence="2">Uncharacterized protein</fullName>
    </submittedName>
</protein>
<comment type="caution">
    <text evidence="2">The sequence shown here is derived from an EMBL/GenBank/DDBJ whole genome shotgun (WGS) entry which is preliminary data.</text>
</comment>
<evidence type="ECO:0000256" key="1">
    <source>
        <dbReference type="SAM" id="MobiDB-lite"/>
    </source>
</evidence>
<gene>
    <name evidence="2" type="ORF">S06H3_50884</name>
</gene>
<accession>X1PQ50</accession>
<dbReference type="EMBL" id="BARV01032248">
    <property type="protein sequence ID" value="GAI32994.1"/>
    <property type="molecule type" value="Genomic_DNA"/>
</dbReference>
<name>X1PQ50_9ZZZZ</name>
<evidence type="ECO:0000313" key="2">
    <source>
        <dbReference type="EMBL" id="GAI32994.1"/>
    </source>
</evidence>
<feature type="region of interest" description="Disordered" evidence="1">
    <location>
        <begin position="116"/>
        <end position="137"/>
    </location>
</feature>
<proteinExistence type="predicted"/>
<reference evidence="2" key="1">
    <citation type="journal article" date="2014" name="Front. Microbiol.">
        <title>High frequency of phylogenetically diverse reductive dehalogenase-homologous genes in deep subseafloor sedimentary metagenomes.</title>
        <authorList>
            <person name="Kawai M."/>
            <person name="Futagami T."/>
            <person name="Toyoda A."/>
            <person name="Takaki Y."/>
            <person name="Nishi S."/>
            <person name="Hori S."/>
            <person name="Arai W."/>
            <person name="Tsubouchi T."/>
            <person name="Morono Y."/>
            <person name="Uchiyama I."/>
            <person name="Ito T."/>
            <person name="Fujiyama A."/>
            <person name="Inagaki F."/>
            <person name="Takami H."/>
        </authorList>
    </citation>
    <scope>NUCLEOTIDE SEQUENCE</scope>
    <source>
        <strain evidence="2">Expedition CK06-06</strain>
    </source>
</reference>
<sequence>MEGYTQEEIAQIFKIHRLTIIRDEKANRKDAAKLVDEIDVKSIAGDLIISASHLYAKALREKDYGLAWKIKRDLISDLQSLGYLPRSPEQYNVQIGTFADLVQLAMKKVDAEVIEPGANNENELPPVPDSRNDIQTN</sequence>
<organism evidence="2">
    <name type="scientific">marine sediment metagenome</name>
    <dbReference type="NCBI Taxonomy" id="412755"/>
    <lineage>
        <taxon>unclassified sequences</taxon>
        <taxon>metagenomes</taxon>
        <taxon>ecological metagenomes</taxon>
    </lineage>
</organism>
<dbReference type="AlphaFoldDB" id="X1PQ50"/>